<organism evidence="3 4">
    <name type="scientific">Apophysomyces ossiformis</name>
    <dbReference type="NCBI Taxonomy" id="679940"/>
    <lineage>
        <taxon>Eukaryota</taxon>
        <taxon>Fungi</taxon>
        <taxon>Fungi incertae sedis</taxon>
        <taxon>Mucoromycota</taxon>
        <taxon>Mucoromycotina</taxon>
        <taxon>Mucoromycetes</taxon>
        <taxon>Mucorales</taxon>
        <taxon>Mucorineae</taxon>
        <taxon>Mucoraceae</taxon>
        <taxon>Apophysomyces</taxon>
    </lineage>
</organism>
<dbReference type="SMART" id="SM00240">
    <property type="entry name" value="FHA"/>
    <property type="match status" value="1"/>
</dbReference>
<dbReference type="Proteomes" id="UP000605846">
    <property type="component" value="Unassembled WGS sequence"/>
</dbReference>
<dbReference type="Pfam" id="PF00498">
    <property type="entry name" value="FHA"/>
    <property type="match status" value="1"/>
</dbReference>
<reference evidence="3" key="1">
    <citation type="submission" date="2020-01" db="EMBL/GenBank/DDBJ databases">
        <title>Genome Sequencing of Three Apophysomyces-Like Fungal Strains Confirms a Novel Fungal Genus in the Mucoromycota with divergent Burkholderia-like Endosymbiotic Bacteria.</title>
        <authorList>
            <person name="Stajich J.E."/>
            <person name="Macias A.M."/>
            <person name="Carter-House D."/>
            <person name="Lovett B."/>
            <person name="Kasson L.R."/>
            <person name="Berry K."/>
            <person name="Grigoriev I."/>
            <person name="Chang Y."/>
            <person name="Spatafora J."/>
            <person name="Kasson M.T."/>
        </authorList>
    </citation>
    <scope>NUCLEOTIDE SEQUENCE</scope>
    <source>
        <strain evidence="3">NRRL A-21654</strain>
    </source>
</reference>
<protein>
    <submittedName>
        <fullName evidence="3">Kanadaptin</fullName>
    </submittedName>
</protein>
<dbReference type="PANTHER" id="PTHR23308">
    <property type="entry name" value="NUCLEAR INHIBITOR OF PROTEIN PHOSPHATASE-1"/>
    <property type="match status" value="1"/>
</dbReference>
<comment type="caution">
    <text evidence="3">The sequence shown here is derived from an EMBL/GenBank/DDBJ whole genome shotgun (WGS) entry which is preliminary data.</text>
</comment>
<feature type="region of interest" description="Disordered" evidence="1">
    <location>
        <begin position="250"/>
        <end position="279"/>
    </location>
</feature>
<evidence type="ECO:0000313" key="3">
    <source>
        <dbReference type="EMBL" id="KAF7727182.1"/>
    </source>
</evidence>
<dbReference type="Gene3D" id="2.60.200.20">
    <property type="match status" value="1"/>
</dbReference>
<dbReference type="InterPro" id="IPR050923">
    <property type="entry name" value="Cell_Proc_Reg/RNA_Proc"/>
</dbReference>
<name>A0A8H7BTJ9_9FUNG</name>
<dbReference type="SUPFAM" id="SSF49879">
    <property type="entry name" value="SMAD/FHA domain"/>
    <property type="match status" value="1"/>
</dbReference>
<evidence type="ECO:0000313" key="4">
    <source>
        <dbReference type="Proteomes" id="UP000605846"/>
    </source>
</evidence>
<feature type="domain" description="FHA" evidence="2">
    <location>
        <begin position="71"/>
        <end position="132"/>
    </location>
</feature>
<keyword evidence="4" id="KW-1185">Reference proteome</keyword>
<dbReference type="AlphaFoldDB" id="A0A8H7BTJ9"/>
<evidence type="ECO:0000256" key="1">
    <source>
        <dbReference type="SAM" id="MobiDB-lite"/>
    </source>
</evidence>
<sequence>MAENKDDKPFAVPAPRPARKQDESENTEQIAPTFAYSKPTWAGVASFDYGFEVLKGGITIENIKCPKKDHITIGRLPLCDVQMEHPVGLISRLAAQCVTFEPLVDLSFNEDGDAFLYDLNSAHGTKINKRPVPPREHIPLRAGDQLRFGESTRLYIFETEKPESEEQLIQEEETARQHRSVRAARQAAKAQQAEENDGITWGFREDAVEEDEEDNKEGLSEEAMILNAAAERMAAEDAKRRREDLEIMFGGSDSDEDTYYDRSKRKKAKKQEKAETHDQLLAKKQKAEARMQALQREIERREKEGNDASCVRIIVSYVLTDAEAKKSAQAEVEEEDLDAYMNKLDKVPENKVSVYSLKKELQQLKKVR</sequence>
<accession>A0A8H7BTJ9</accession>
<feature type="region of interest" description="Disordered" evidence="1">
    <location>
        <begin position="1"/>
        <end position="29"/>
    </location>
</feature>
<gene>
    <name evidence="3" type="primary">SLC4A1AP</name>
    <name evidence="3" type="ORF">EC973_007957</name>
</gene>
<proteinExistence type="predicted"/>
<dbReference type="EMBL" id="JABAYA010000063">
    <property type="protein sequence ID" value="KAF7727182.1"/>
    <property type="molecule type" value="Genomic_DNA"/>
</dbReference>
<dbReference type="PROSITE" id="PS50006">
    <property type="entry name" value="FHA_DOMAIN"/>
    <property type="match status" value="1"/>
</dbReference>
<dbReference type="InterPro" id="IPR000253">
    <property type="entry name" value="FHA_dom"/>
</dbReference>
<dbReference type="InterPro" id="IPR008984">
    <property type="entry name" value="SMAD_FHA_dom_sf"/>
</dbReference>
<dbReference type="OrthoDB" id="444265at2759"/>
<feature type="region of interest" description="Disordered" evidence="1">
    <location>
        <begin position="188"/>
        <end position="219"/>
    </location>
</feature>
<evidence type="ECO:0000259" key="2">
    <source>
        <dbReference type="PROSITE" id="PS50006"/>
    </source>
</evidence>